<sequence>MATRIPPEILHTIFKELENHHLSKYILVSKYWCSNILPILWSNPLEKMYWQYHYRIIEVYISCLNKESKQILREHNIIHEATKESFSATYDYTQYLREVEFNGLYEACGNWLHLISDNDLNPSYNNNEEEEEDDDDENHDDGEDFATRLFNKCFHYARFSESRLSDSIKKSKKDNIYDKQLQSRIIFKELLKLFVENRLIRYKLIIQSGFYSFNHLSVIPEIIPNGSHLDFMRINSNNQHSVLESLSPTFTSIDKLTIKCDDDDDGLASYLINGLPTINFLKIHMTNKDMPKLSNSINEVLIKNKDSLIHLWLKQGDAKNMKPSFWTEDTLIPFISSSPTNSLNRLTEFSLSIDASVNLIHLSTIIQNTCGLLEYLFLKWEIEQDSQNSCLLFQSILENCQKLSGIFITTSIDTIKFIPRFLMECSKLKYLGVDCLRKDNLDLTDWLPKIGMAIRNRNNNDSLTQIELLGFYFKFISSVKSFNEFLDDCSSNNGDKCEKDDLLELYFHNAIDWMNEEKIILLRQYANSDKIQCSLSEIDEIVLYNIENNILTKGRINYYKYYNIIIGHQKSKLQPQQSRAQPPDSWIRWIHNQIEFGRTPLCTFLFHPTGWAKDVSAPPTLLIPRCGRPLAPIRKVKLNTFAIDGEEMLSMEIV</sequence>
<comment type="caution">
    <text evidence="1">The sequence shown here is derived from an EMBL/GenBank/DDBJ whole genome shotgun (WGS) entry which is preliminary data.</text>
</comment>
<dbReference type="Proteomes" id="UP000684084">
    <property type="component" value="Unassembled WGS sequence"/>
</dbReference>
<protein>
    <recommendedName>
        <fullName evidence="3">F-box domain-containing protein</fullName>
    </recommendedName>
</protein>
<evidence type="ECO:0000313" key="2">
    <source>
        <dbReference type="Proteomes" id="UP000684084"/>
    </source>
</evidence>
<name>A0A915Z6N3_9GLOM</name>
<dbReference type="OrthoDB" id="2345363at2759"/>
<dbReference type="AlphaFoldDB" id="A0A915Z6N3"/>
<accession>A0A915Z6N3</accession>
<evidence type="ECO:0008006" key="3">
    <source>
        <dbReference type="Google" id="ProtNLM"/>
    </source>
</evidence>
<dbReference type="VEuPathDB" id="FungiDB:RhiirFUN_019930"/>
<reference evidence="1" key="1">
    <citation type="submission" date="2020-05" db="EMBL/GenBank/DDBJ databases">
        <authorList>
            <person name="Rincon C."/>
            <person name="Sanders R I."/>
            <person name="Robbins C."/>
            <person name="Chaturvedi A."/>
        </authorList>
    </citation>
    <scope>NUCLEOTIDE SEQUENCE</scope>
    <source>
        <strain evidence="1">CHB12</strain>
    </source>
</reference>
<dbReference type="VEuPathDB" id="FungiDB:RhiirFUN_019929"/>
<gene>
    <name evidence="1" type="ORF">CHRIB12_LOCUS10161</name>
</gene>
<dbReference type="EMBL" id="CAGKOT010000020">
    <property type="protein sequence ID" value="CAB5364819.1"/>
    <property type="molecule type" value="Genomic_DNA"/>
</dbReference>
<proteinExistence type="predicted"/>
<organism evidence="1 2">
    <name type="scientific">Rhizophagus irregularis</name>
    <dbReference type="NCBI Taxonomy" id="588596"/>
    <lineage>
        <taxon>Eukaryota</taxon>
        <taxon>Fungi</taxon>
        <taxon>Fungi incertae sedis</taxon>
        <taxon>Mucoromycota</taxon>
        <taxon>Glomeromycotina</taxon>
        <taxon>Glomeromycetes</taxon>
        <taxon>Glomerales</taxon>
        <taxon>Glomeraceae</taxon>
        <taxon>Rhizophagus</taxon>
    </lineage>
</organism>
<evidence type="ECO:0000313" key="1">
    <source>
        <dbReference type="EMBL" id="CAB5364819.1"/>
    </source>
</evidence>